<evidence type="ECO:0000313" key="1">
    <source>
        <dbReference type="EMBL" id="MFC1851876.1"/>
    </source>
</evidence>
<name>A0ABV6Z0A2_UNCC1</name>
<protein>
    <submittedName>
        <fullName evidence="1">Metallophosphoesterase</fullName>
    </submittedName>
</protein>
<dbReference type="InterPro" id="IPR029052">
    <property type="entry name" value="Metallo-depent_PP-like"/>
</dbReference>
<reference evidence="1 2" key="1">
    <citation type="submission" date="2024-09" db="EMBL/GenBank/DDBJ databases">
        <title>Laminarin stimulates single cell rates of sulfate reduction while oxygen inhibits transcriptomic activity in coastal marine sediment.</title>
        <authorList>
            <person name="Lindsay M."/>
            <person name="Orcutt B."/>
            <person name="Emerson D."/>
            <person name="Stepanauskas R."/>
            <person name="D'Angelo T."/>
        </authorList>
    </citation>
    <scope>NUCLEOTIDE SEQUENCE [LARGE SCALE GENOMIC DNA]</scope>
    <source>
        <strain evidence="1">SAG AM-311-K15</strain>
    </source>
</reference>
<dbReference type="EMBL" id="JBHPBY010000236">
    <property type="protein sequence ID" value="MFC1851876.1"/>
    <property type="molecule type" value="Genomic_DNA"/>
</dbReference>
<evidence type="ECO:0000313" key="2">
    <source>
        <dbReference type="Proteomes" id="UP001594351"/>
    </source>
</evidence>
<comment type="caution">
    <text evidence="1">The sequence shown here is derived from an EMBL/GenBank/DDBJ whole genome shotgun (WGS) entry which is preliminary data.</text>
</comment>
<keyword evidence="2" id="KW-1185">Reference proteome</keyword>
<organism evidence="1 2">
    <name type="scientific">candidate division CSSED10-310 bacterium</name>
    <dbReference type="NCBI Taxonomy" id="2855610"/>
    <lineage>
        <taxon>Bacteria</taxon>
        <taxon>Bacteria division CSSED10-310</taxon>
    </lineage>
</organism>
<accession>A0ABV6Z0A2</accession>
<dbReference type="SUPFAM" id="SSF56300">
    <property type="entry name" value="Metallo-dependent phosphatases"/>
    <property type="match status" value="2"/>
</dbReference>
<proteinExistence type="predicted"/>
<sequence length="481" mass="55287">MSILDNFRTTPRDKTQEILADGELDTLIDLMADVLDNIVPAIRPRNSRNKPGAIFQLNPIIEKVLYFGDLHPARKNIDNFLKAMAPHFRLLQEGRLAIVVAGDFTHPATDDLTDMEPSVMFLQQVLIPLKILFNQNVVLLRGDHETVGNPYGEDFGKGTDFVPPWTLEKGLEAFIESGLVWAMGPNKPEFSGAGRFTGIYNNSPQSERYSIGGKEFGRETFKGSWYTFKKVEVKDSKEYFVFEGVEKNPPQRWVRIERGDDRIQFFLEEENSDILCSLALNQSRAYGLYVERIGGQKTLEKLQYRVYDRLPLVVRGNSFAGVHGSPIEKLSPSDDKVQIEPLTRQEIIELSNPKFRHDNNKAYRRLIFGRPIEGKSFSFTPQIVEDFLIQIGNDPKDLFLMAHTRPDHFLEGYKRIFPKRGTELLLNQDIYTPFGPGWQHLVIDSQSMRCSHLLIENRRPNYEKNESIKELFTLKTIEEMN</sequence>
<gene>
    <name evidence="1" type="ORF">ACFL27_16920</name>
</gene>
<dbReference type="Proteomes" id="UP001594351">
    <property type="component" value="Unassembled WGS sequence"/>
</dbReference>